<dbReference type="GeneID" id="135394676"/>
<dbReference type="AlphaFoldDB" id="A0A2R5LB97"/>
<proteinExistence type="inferred from homology"/>
<dbReference type="EMBL" id="GGLE01002675">
    <property type="protein sequence ID" value="MBY06801.1"/>
    <property type="molecule type" value="Transcribed_RNA"/>
</dbReference>
<accession>A0A2R5LB97</accession>
<sequence length="216" mass="24073">MAALVGGVTEKTLFLGPAIPKNIKALPKLLTTIDKQAFRNLVKLAVADFEGKEVQPDAYQNIRSGAIDACGVDAIYSGLYTLLHTALRIPASVLKQEAFKEDLQALHIPEEFIEDLVSVVYGTRRSHIDQNNIESAPGLPTLENLKWRLDVTISNNVLNRVLEPTILMEMDTSDGKKHTFEVQRAEFHKLRHSVAAALKEMEDIERKLEKIPGHVL</sequence>
<dbReference type="InterPro" id="IPR037357">
    <property type="entry name" value="COMMD5"/>
</dbReference>
<protein>
    <recommendedName>
        <fullName evidence="1">COMM domain-containing protein 5</fullName>
    </recommendedName>
</protein>
<dbReference type="RefSeq" id="XP_064481604.1">
    <property type="nucleotide sequence ID" value="XM_064625534.1"/>
</dbReference>
<dbReference type="InterPro" id="IPR017920">
    <property type="entry name" value="COMM"/>
</dbReference>
<evidence type="ECO:0000313" key="4">
    <source>
        <dbReference type="EMBL" id="MBY06801.1"/>
    </source>
</evidence>
<dbReference type="KEGG" id="oti:135394676"/>
<dbReference type="PANTHER" id="PTHR15666:SF1">
    <property type="entry name" value="COMM DOMAIN-CONTAINING PROTEIN 5"/>
    <property type="match status" value="1"/>
</dbReference>
<feature type="domain" description="COMM" evidence="3">
    <location>
        <begin position="141"/>
        <end position="205"/>
    </location>
</feature>
<dbReference type="PROSITE" id="PS51269">
    <property type="entry name" value="COMM"/>
    <property type="match status" value="1"/>
</dbReference>
<evidence type="ECO:0000256" key="1">
    <source>
        <dbReference type="ARBA" id="ARBA00016556"/>
    </source>
</evidence>
<name>A0A2R5LB97_9ACAR</name>
<organism evidence="4">
    <name type="scientific">Ornithodoros turicata</name>
    <dbReference type="NCBI Taxonomy" id="34597"/>
    <lineage>
        <taxon>Eukaryota</taxon>
        <taxon>Metazoa</taxon>
        <taxon>Ecdysozoa</taxon>
        <taxon>Arthropoda</taxon>
        <taxon>Chelicerata</taxon>
        <taxon>Arachnida</taxon>
        <taxon>Acari</taxon>
        <taxon>Parasitiformes</taxon>
        <taxon>Ixodida</taxon>
        <taxon>Ixodoidea</taxon>
        <taxon>Argasidae</taxon>
        <taxon>Ornithodorinae</taxon>
        <taxon>Ornithodoros</taxon>
    </lineage>
</organism>
<dbReference type="PANTHER" id="PTHR15666">
    <property type="entry name" value="COMM DOMAIN CONTAINING PROTEIN 5"/>
    <property type="match status" value="1"/>
</dbReference>
<evidence type="ECO:0000259" key="3">
    <source>
        <dbReference type="PROSITE" id="PS51269"/>
    </source>
</evidence>
<evidence type="ECO:0000256" key="2">
    <source>
        <dbReference type="ARBA" id="ARBA00093452"/>
    </source>
</evidence>
<dbReference type="Pfam" id="PF07258">
    <property type="entry name" value="COMM_domain"/>
    <property type="match status" value="1"/>
</dbReference>
<dbReference type="GO" id="GO:0005634">
    <property type="term" value="C:nucleus"/>
    <property type="evidence" value="ECO:0007669"/>
    <property type="project" value="TreeGrafter"/>
</dbReference>
<comment type="similarity">
    <text evidence="2">Belongs to the COMM domain-containing protein 5 family.</text>
</comment>
<reference evidence="4" key="1">
    <citation type="submission" date="2018-03" db="EMBL/GenBank/DDBJ databases">
        <title>The relapsing fever spirochete Borrelia turicatae persists in the highly oxidative environment of its soft-bodied tick vector.</title>
        <authorList>
            <person name="Bourret T.J."/>
            <person name="Boyle W.K."/>
            <person name="Valenzuela J.G."/>
            <person name="Oliveira F."/>
            <person name="Lopez J.E."/>
        </authorList>
    </citation>
    <scope>NUCLEOTIDE SEQUENCE</scope>
    <source>
        <strain evidence="4">Kansas strain/isolate</strain>
        <tissue evidence="4">Salivary glands</tissue>
    </source>
</reference>